<feature type="compositionally biased region" description="Polar residues" evidence="1">
    <location>
        <begin position="163"/>
        <end position="182"/>
    </location>
</feature>
<name>A0A9P8U8V1_9PEZI</name>
<organism evidence="2 3">
    <name type="scientific">Truncatella angustata</name>
    <dbReference type="NCBI Taxonomy" id="152316"/>
    <lineage>
        <taxon>Eukaryota</taxon>
        <taxon>Fungi</taxon>
        <taxon>Dikarya</taxon>
        <taxon>Ascomycota</taxon>
        <taxon>Pezizomycotina</taxon>
        <taxon>Sordariomycetes</taxon>
        <taxon>Xylariomycetidae</taxon>
        <taxon>Amphisphaeriales</taxon>
        <taxon>Sporocadaceae</taxon>
        <taxon>Truncatella</taxon>
    </lineage>
</organism>
<dbReference type="Proteomes" id="UP000758603">
    <property type="component" value="Unassembled WGS sequence"/>
</dbReference>
<dbReference type="AlphaFoldDB" id="A0A9P8U8V1"/>
<reference evidence="2" key="1">
    <citation type="journal article" date="2021" name="Nat. Commun.">
        <title>Genetic determinants of endophytism in the Arabidopsis root mycobiome.</title>
        <authorList>
            <person name="Mesny F."/>
            <person name="Miyauchi S."/>
            <person name="Thiergart T."/>
            <person name="Pickel B."/>
            <person name="Atanasova L."/>
            <person name="Karlsson M."/>
            <person name="Huettel B."/>
            <person name="Barry K.W."/>
            <person name="Haridas S."/>
            <person name="Chen C."/>
            <person name="Bauer D."/>
            <person name="Andreopoulos W."/>
            <person name="Pangilinan J."/>
            <person name="LaButti K."/>
            <person name="Riley R."/>
            <person name="Lipzen A."/>
            <person name="Clum A."/>
            <person name="Drula E."/>
            <person name="Henrissat B."/>
            <person name="Kohler A."/>
            <person name="Grigoriev I.V."/>
            <person name="Martin F.M."/>
            <person name="Hacquard S."/>
        </authorList>
    </citation>
    <scope>NUCLEOTIDE SEQUENCE</scope>
    <source>
        <strain evidence="2">MPI-SDFR-AT-0073</strain>
    </source>
</reference>
<dbReference type="EMBL" id="JAGPXC010000011">
    <property type="protein sequence ID" value="KAH6645589.1"/>
    <property type="molecule type" value="Genomic_DNA"/>
</dbReference>
<comment type="caution">
    <text evidence="2">The sequence shown here is derived from an EMBL/GenBank/DDBJ whole genome shotgun (WGS) entry which is preliminary data.</text>
</comment>
<accession>A0A9P8U8V1</accession>
<evidence type="ECO:0000313" key="3">
    <source>
        <dbReference type="Proteomes" id="UP000758603"/>
    </source>
</evidence>
<dbReference type="GeneID" id="70123825"/>
<gene>
    <name evidence="2" type="ORF">BKA67DRAFT_118684</name>
</gene>
<feature type="region of interest" description="Disordered" evidence="1">
    <location>
        <begin position="159"/>
        <end position="195"/>
    </location>
</feature>
<evidence type="ECO:0000256" key="1">
    <source>
        <dbReference type="SAM" id="MobiDB-lite"/>
    </source>
</evidence>
<dbReference type="RefSeq" id="XP_045952103.1">
    <property type="nucleotide sequence ID" value="XM_046094932.1"/>
</dbReference>
<keyword evidence="3" id="KW-1185">Reference proteome</keyword>
<protein>
    <submittedName>
        <fullName evidence="2">Uncharacterized protein</fullName>
    </submittedName>
</protein>
<evidence type="ECO:0000313" key="2">
    <source>
        <dbReference type="EMBL" id="KAH6645589.1"/>
    </source>
</evidence>
<sequence length="209" mass="23164">MTRLASVSVLAGKGDRECPYPYESADIQLTIITGPAPEVSGPVQHTFLDIFHDNSLTSFFLFHRHRVFRPCRPPAPRCNVSPLSELTDNPHLEVQETTRDVPHQHHRGLAGEAFCPVALRPLGQSCHLQALRGLEMTPPKGPLCPAGDVPRQHLRVLRAKPSETLTSPDVSSGGSPSLQMTPTWKCLEPTGDVPRQRLRALRRSRPRLD</sequence>
<proteinExistence type="predicted"/>